<dbReference type="SMART" id="SM00304">
    <property type="entry name" value="HAMP"/>
    <property type="match status" value="1"/>
</dbReference>
<keyword evidence="4 9" id="KW-1133">Transmembrane helix</keyword>
<dbReference type="Proteomes" id="UP000676917">
    <property type="component" value="Unassembled WGS sequence"/>
</dbReference>
<keyword evidence="3 9" id="KW-0812">Transmembrane</keyword>
<dbReference type="SMART" id="SM01049">
    <property type="entry name" value="Cache_2"/>
    <property type="match status" value="1"/>
</dbReference>
<keyword evidence="2" id="KW-1003">Cell membrane</keyword>
<dbReference type="PROSITE" id="PS50885">
    <property type="entry name" value="HAMP"/>
    <property type="match status" value="1"/>
</dbReference>
<dbReference type="RefSeq" id="WP_212920440.1">
    <property type="nucleotide sequence ID" value="NZ_BORP01000002.1"/>
</dbReference>
<evidence type="ECO:0000256" key="5">
    <source>
        <dbReference type="ARBA" id="ARBA00023136"/>
    </source>
</evidence>
<dbReference type="EMBL" id="BORP01000002">
    <property type="protein sequence ID" value="GIO26948.1"/>
    <property type="molecule type" value="Genomic_DNA"/>
</dbReference>
<feature type="transmembrane region" description="Helical" evidence="9">
    <location>
        <begin position="202"/>
        <end position="225"/>
    </location>
</feature>
<dbReference type="AlphaFoldDB" id="A0A919X8T7"/>
<dbReference type="Gene3D" id="3.30.450.20">
    <property type="entry name" value="PAS domain"/>
    <property type="match status" value="1"/>
</dbReference>
<dbReference type="GO" id="GO:0007165">
    <property type="term" value="P:signal transduction"/>
    <property type="evidence" value="ECO:0007669"/>
    <property type="project" value="UniProtKB-KW"/>
</dbReference>
<evidence type="ECO:0000256" key="2">
    <source>
        <dbReference type="ARBA" id="ARBA00022475"/>
    </source>
</evidence>
<evidence type="ECO:0000313" key="13">
    <source>
        <dbReference type="Proteomes" id="UP000676917"/>
    </source>
</evidence>
<keyword evidence="6 8" id="KW-0807">Transducer</keyword>
<comment type="subcellular location">
    <subcellularLocation>
        <location evidence="1">Cell membrane</location>
        <topology evidence="1">Multi-pass membrane protein</topology>
    </subcellularLocation>
</comment>
<evidence type="ECO:0000256" key="1">
    <source>
        <dbReference type="ARBA" id="ARBA00004651"/>
    </source>
</evidence>
<dbReference type="InterPro" id="IPR033480">
    <property type="entry name" value="sCache_2"/>
</dbReference>
<evidence type="ECO:0000256" key="6">
    <source>
        <dbReference type="ARBA" id="ARBA00023224"/>
    </source>
</evidence>
<evidence type="ECO:0000256" key="9">
    <source>
        <dbReference type="SAM" id="Phobius"/>
    </source>
</evidence>
<dbReference type="PANTHER" id="PTHR32089:SF112">
    <property type="entry name" value="LYSOZYME-LIKE PROTEIN-RELATED"/>
    <property type="match status" value="1"/>
</dbReference>
<evidence type="ECO:0000259" key="11">
    <source>
        <dbReference type="PROSITE" id="PS50885"/>
    </source>
</evidence>
<evidence type="ECO:0000256" key="3">
    <source>
        <dbReference type="ARBA" id="ARBA00022692"/>
    </source>
</evidence>
<dbReference type="Gene3D" id="1.10.287.950">
    <property type="entry name" value="Methyl-accepting chemotaxis protein"/>
    <property type="match status" value="1"/>
</dbReference>
<gene>
    <name evidence="12" type="ORF">J43TS3_15590</name>
</gene>
<protein>
    <submittedName>
        <fullName evidence="12">Methyl-accepting chemotaxis protein</fullName>
    </submittedName>
</protein>
<organism evidence="12 13">
    <name type="scientific">Ornithinibacillus bavariensis</name>
    <dbReference type="NCBI Taxonomy" id="545502"/>
    <lineage>
        <taxon>Bacteria</taxon>
        <taxon>Bacillati</taxon>
        <taxon>Bacillota</taxon>
        <taxon>Bacilli</taxon>
        <taxon>Bacillales</taxon>
        <taxon>Bacillaceae</taxon>
        <taxon>Ornithinibacillus</taxon>
    </lineage>
</organism>
<dbReference type="CDD" id="cd06225">
    <property type="entry name" value="HAMP"/>
    <property type="match status" value="1"/>
</dbReference>
<dbReference type="Pfam" id="PF17200">
    <property type="entry name" value="sCache_2"/>
    <property type="match status" value="1"/>
</dbReference>
<dbReference type="PROSITE" id="PS50111">
    <property type="entry name" value="CHEMOTAXIS_TRANSDUC_2"/>
    <property type="match status" value="1"/>
</dbReference>
<dbReference type="CDD" id="cd18774">
    <property type="entry name" value="PDC2_HK_sensor"/>
    <property type="match status" value="1"/>
</dbReference>
<dbReference type="CDD" id="cd11386">
    <property type="entry name" value="MCP_signal"/>
    <property type="match status" value="1"/>
</dbReference>
<evidence type="ECO:0000256" key="8">
    <source>
        <dbReference type="PROSITE-ProRule" id="PRU00284"/>
    </source>
</evidence>
<dbReference type="InterPro" id="IPR003660">
    <property type="entry name" value="HAMP_dom"/>
</dbReference>
<dbReference type="SMART" id="SM00283">
    <property type="entry name" value="MA"/>
    <property type="match status" value="1"/>
</dbReference>
<dbReference type="PANTHER" id="PTHR32089">
    <property type="entry name" value="METHYL-ACCEPTING CHEMOTAXIS PROTEIN MCPB"/>
    <property type="match status" value="1"/>
</dbReference>
<feature type="domain" description="Methyl-accepting transducer" evidence="10">
    <location>
        <begin position="298"/>
        <end position="548"/>
    </location>
</feature>
<proteinExistence type="inferred from homology"/>
<feature type="transmembrane region" description="Helical" evidence="9">
    <location>
        <begin position="15"/>
        <end position="35"/>
    </location>
</feature>
<evidence type="ECO:0000313" key="12">
    <source>
        <dbReference type="EMBL" id="GIO26948.1"/>
    </source>
</evidence>
<evidence type="ECO:0000259" key="10">
    <source>
        <dbReference type="PROSITE" id="PS50111"/>
    </source>
</evidence>
<dbReference type="Pfam" id="PF00672">
    <property type="entry name" value="HAMP"/>
    <property type="match status" value="1"/>
</dbReference>
<name>A0A919X8T7_9BACI</name>
<dbReference type="Pfam" id="PF00015">
    <property type="entry name" value="MCPsignal"/>
    <property type="match status" value="1"/>
</dbReference>
<evidence type="ECO:0000256" key="4">
    <source>
        <dbReference type="ARBA" id="ARBA00022989"/>
    </source>
</evidence>
<comment type="similarity">
    <text evidence="7">Belongs to the methyl-accepting chemotaxis (MCP) protein family.</text>
</comment>
<dbReference type="SUPFAM" id="SSF58104">
    <property type="entry name" value="Methyl-accepting chemotaxis protein (MCP) signaling domain"/>
    <property type="match status" value="1"/>
</dbReference>
<accession>A0A919X8T7</accession>
<sequence length="584" mass="63548">MKNLKINFNSIKSKLILVSVMLLLTPLAVLGIFSYQKSENSLNDLGATNLKNSVEMTIGMIEALNAEVEMGKLSLDEAQERVKILVLGEKQADGTRPINTNIDLGENGYIFILDDEGNQIAHPKLEGQNSWDSEDPNGIKSTQEIIKQAQNGGGLTYFDWPLPGNENQIKPKVSYSQKDSNWGWTVVAGTYMMDFNKPANDLLKVILIVEGIALLVGIIVVWLFANNISKPIKKVSEHMMVLSSGDLTQEELQIKTKDEIGQLGNATNQLQSSLKKVMENVSKSSETLTSHSEELTQSANEVKAGSEQVAVTMQELASGTETQANSASDLASSMSTFAIKVQEANENGSRVEDSSKEVLTMTNEGSQLMKESTLQMNKIDQIVQDAVHKVQGLDKQSQQISNLVTVIKDVAEQTNLLALNAAIEAARAGEHGKGFAVVADEVRKLAEQVSVSVTDITDIVTNIQNESSVVAESLQNGYQEVKQGTSKIDSTGRTFNMISESVTEMANNITKITENLSDIEASTQEMHSSIEEIASISEESAAGVEQTSASSQQTSSIMIEVAESSEQLSKLAEELNELVRHFKL</sequence>
<dbReference type="InterPro" id="IPR004089">
    <property type="entry name" value="MCPsignal_dom"/>
</dbReference>
<keyword evidence="13" id="KW-1185">Reference proteome</keyword>
<dbReference type="Gene3D" id="6.10.340.10">
    <property type="match status" value="1"/>
</dbReference>
<dbReference type="GO" id="GO:0005886">
    <property type="term" value="C:plasma membrane"/>
    <property type="evidence" value="ECO:0007669"/>
    <property type="project" value="UniProtKB-SubCell"/>
</dbReference>
<feature type="domain" description="HAMP" evidence="11">
    <location>
        <begin position="226"/>
        <end position="279"/>
    </location>
</feature>
<keyword evidence="5 9" id="KW-0472">Membrane</keyword>
<comment type="caution">
    <text evidence="12">The sequence shown here is derived from an EMBL/GenBank/DDBJ whole genome shotgun (WGS) entry which is preliminary data.</text>
</comment>
<reference evidence="12" key="1">
    <citation type="submission" date="2021-03" db="EMBL/GenBank/DDBJ databases">
        <title>Antimicrobial resistance genes in bacteria isolated from Japanese honey, and their potential for conferring macrolide and lincosamide resistance in the American foulbrood pathogen Paenibacillus larvae.</title>
        <authorList>
            <person name="Okamoto M."/>
            <person name="Kumagai M."/>
            <person name="Kanamori H."/>
            <person name="Takamatsu D."/>
        </authorList>
    </citation>
    <scope>NUCLEOTIDE SEQUENCE</scope>
    <source>
        <strain evidence="12">J43TS3</strain>
    </source>
</reference>
<evidence type="ECO:0000256" key="7">
    <source>
        <dbReference type="ARBA" id="ARBA00029447"/>
    </source>
</evidence>